<comment type="caution">
    <text evidence="3">The sequence shown here is derived from an EMBL/GenBank/DDBJ whole genome shotgun (WGS) entry which is preliminary data.</text>
</comment>
<dbReference type="RefSeq" id="WP_276828555.1">
    <property type="nucleotide sequence ID" value="NZ_DYVX01000084.1"/>
</dbReference>
<reference evidence="3" key="1">
    <citation type="journal article" date="2021" name="PeerJ">
        <title>Extensive microbial diversity within the chicken gut microbiome revealed by metagenomics and culture.</title>
        <authorList>
            <person name="Gilroy R."/>
            <person name="Ravi A."/>
            <person name="Getino M."/>
            <person name="Pursley I."/>
            <person name="Horton D.L."/>
            <person name="Alikhan N.F."/>
            <person name="Baker D."/>
            <person name="Gharbi K."/>
            <person name="Hall N."/>
            <person name="Watson M."/>
            <person name="Adriaenssens E.M."/>
            <person name="Foster-Nyarko E."/>
            <person name="Jarju S."/>
            <person name="Secka A."/>
            <person name="Antonio M."/>
            <person name="Oren A."/>
            <person name="Chaudhuri R.R."/>
            <person name="La Ragione R."/>
            <person name="Hildebrand F."/>
            <person name="Pallen M.J."/>
        </authorList>
    </citation>
    <scope>NUCLEOTIDE SEQUENCE</scope>
    <source>
        <strain evidence="3">CHK55-1828</strain>
    </source>
</reference>
<feature type="transmembrane region" description="Helical" evidence="2">
    <location>
        <begin position="145"/>
        <end position="170"/>
    </location>
</feature>
<organism evidence="3 4">
    <name type="scientific">Mediterranea massiliensis</name>
    <dbReference type="NCBI Taxonomy" id="1841865"/>
    <lineage>
        <taxon>Bacteria</taxon>
        <taxon>Pseudomonadati</taxon>
        <taxon>Bacteroidota</taxon>
        <taxon>Bacteroidia</taxon>
        <taxon>Bacteroidales</taxon>
        <taxon>Bacteroidaceae</taxon>
        <taxon>Mediterranea</taxon>
    </lineage>
</organism>
<protein>
    <submittedName>
        <fullName evidence="3">Uncharacterized protein</fullName>
    </submittedName>
</protein>
<feature type="transmembrane region" description="Helical" evidence="2">
    <location>
        <begin position="29"/>
        <end position="50"/>
    </location>
</feature>
<dbReference type="EMBL" id="DYVX01000084">
    <property type="protein sequence ID" value="HJF92763.1"/>
    <property type="molecule type" value="Genomic_DNA"/>
</dbReference>
<keyword evidence="2" id="KW-0472">Membrane</keyword>
<proteinExistence type="predicted"/>
<reference evidence="3" key="2">
    <citation type="submission" date="2021-09" db="EMBL/GenBank/DDBJ databases">
        <authorList>
            <person name="Gilroy R."/>
        </authorList>
    </citation>
    <scope>NUCLEOTIDE SEQUENCE</scope>
    <source>
        <strain evidence="3">CHK55-1828</strain>
    </source>
</reference>
<sequence length="212" mass="23822">MMDNKLFTFFELVWGYIDRGTFYREPFRWLYGTVSVLNLLFPPYIIYTVTDSEVFEFLSGGDIVACVLVFLLLIFLGIMSFSLWMDRKKKMKDILLDNSDFVAIPMVSHFIQTLGEWLGFYFGVGGCVISLFFVVFGLGDSLGQLFGILPLGTGLSMVVIYPIVGYLIVVSGRLIAELYRALASIANNTKRTNPAKRQEDTPADEAPVGTED</sequence>
<evidence type="ECO:0000256" key="2">
    <source>
        <dbReference type="SAM" id="Phobius"/>
    </source>
</evidence>
<dbReference type="Proteomes" id="UP000717835">
    <property type="component" value="Unassembled WGS sequence"/>
</dbReference>
<evidence type="ECO:0000313" key="3">
    <source>
        <dbReference type="EMBL" id="HJF92763.1"/>
    </source>
</evidence>
<feature type="transmembrane region" description="Helical" evidence="2">
    <location>
        <begin position="62"/>
        <end position="84"/>
    </location>
</feature>
<keyword evidence="2" id="KW-1133">Transmembrane helix</keyword>
<evidence type="ECO:0000313" key="4">
    <source>
        <dbReference type="Proteomes" id="UP000717835"/>
    </source>
</evidence>
<keyword evidence="2" id="KW-0812">Transmembrane</keyword>
<accession>A0A921HXI3</accession>
<name>A0A921HXI3_9BACT</name>
<dbReference type="AlphaFoldDB" id="A0A921HXI3"/>
<feature type="region of interest" description="Disordered" evidence="1">
    <location>
        <begin position="191"/>
        <end position="212"/>
    </location>
</feature>
<feature type="transmembrane region" description="Helical" evidence="2">
    <location>
        <begin position="118"/>
        <end position="139"/>
    </location>
</feature>
<evidence type="ECO:0000256" key="1">
    <source>
        <dbReference type="SAM" id="MobiDB-lite"/>
    </source>
</evidence>
<gene>
    <name evidence="3" type="ORF">K8W02_10355</name>
</gene>